<dbReference type="PROSITE" id="PS50026">
    <property type="entry name" value="EGF_3"/>
    <property type="match status" value="3"/>
</dbReference>
<feature type="compositionally biased region" description="Acidic residues" evidence="16">
    <location>
        <begin position="594"/>
        <end position="605"/>
    </location>
</feature>
<dbReference type="SUPFAM" id="SSF101898">
    <property type="entry name" value="NHL repeat"/>
    <property type="match status" value="1"/>
</dbReference>
<keyword evidence="3" id="KW-1003">Cell membrane</keyword>
<evidence type="ECO:0000256" key="3">
    <source>
        <dbReference type="ARBA" id="ARBA00022475"/>
    </source>
</evidence>
<dbReference type="Pfam" id="PF24329">
    <property type="entry name" value="FN-plug_TEN1-4"/>
    <property type="match status" value="1"/>
</dbReference>
<dbReference type="PROSITE" id="PS00022">
    <property type="entry name" value="EGF_1"/>
    <property type="match status" value="3"/>
</dbReference>
<dbReference type="InterPro" id="IPR011042">
    <property type="entry name" value="6-blade_b-propeller_TolB-like"/>
</dbReference>
<evidence type="ECO:0000256" key="11">
    <source>
        <dbReference type="ARBA" id="ARBA00023157"/>
    </source>
</evidence>
<keyword evidence="11 15" id="KW-1015">Disulfide bond</keyword>
<evidence type="ECO:0000256" key="7">
    <source>
        <dbReference type="ARBA" id="ARBA00022889"/>
    </source>
</evidence>
<dbReference type="Pfam" id="PF25021">
    <property type="entry name" value="TEN_NHL"/>
    <property type="match status" value="1"/>
</dbReference>
<evidence type="ECO:0000256" key="4">
    <source>
        <dbReference type="ARBA" id="ARBA00022536"/>
    </source>
</evidence>
<comment type="caution">
    <text evidence="15">Lacks conserved residue(s) required for the propagation of feature annotation.</text>
</comment>
<evidence type="ECO:0000256" key="16">
    <source>
        <dbReference type="SAM" id="MobiDB-lite"/>
    </source>
</evidence>
<feature type="compositionally biased region" description="Polar residues" evidence="16">
    <location>
        <begin position="350"/>
        <end position="373"/>
    </location>
</feature>
<evidence type="ECO:0000256" key="15">
    <source>
        <dbReference type="PROSITE-ProRule" id="PRU00076"/>
    </source>
</evidence>
<dbReference type="InterPro" id="IPR057629">
    <property type="entry name" value="Teneurin1-4_GBD"/>
</dbReference>
<dbReference type="GO" id="GO:0008038">
    <property type="term" value="P:neuron recognition"/>
    <property type="evidence" value="ECO:0007669"/>
    <property type="project" value="UniProtKB-ARBA"/>
</dbReference>
<keyword evidence="10 17" id="KW-0472">Membrane</keyword>
<evidence type="ECO:0000313" key="19">
    <source>
        <dbReference type="EMBL" id="JAT26913.1"/>
    </source>
</evidence>
<dbReference type="PANTHER" id="PTHR11219">
    <property type="entry name" value="TENEURIN AND N-ACETYLGLUCOSAMINE-1-PHOSPHODIESTER ALPHA-N-ACETYLGLUCOSAMINIDASE"/>
    <property type="match status" value="1"/>
</dbReference>
<dbReference type="InterPro" id="IPR008969">
    <property type="entry name" value="CarboxyPept-like_regulatory"/>
</dbReference>
<organism evidence="19">
    <name type="scientific">Graphocephala atropunctata</name>
    <dbReference type="NCBI Taxonomy" id="36148"/>
    <lineage>
        <taxon>Eukaryota</taxon>
        <taxon>Metazoa</taxon>
        <taxon>Ecdysozoa</taxon>
        <taxon>Arthropoda</taxon>
        <taxon>Hexapoda</taxon>
        <taxon>Insecta</taxon>
        <taxon>Pterygota</taxon>
        <taxon>Neoptera</taxon>
        <taxon>Paraneoptera</taxon>
        <taxon>Hemiptera</taxon>
        <taxon>Auchenorrhyncha</taxon>
        <taxon>Membracoidea</taxon>
        <taxon>Cicadellidae</taxon>
        <taxon>Cicadellinae</taxon>
        <taxon>Cicadellini</taxon>
        <taxon>Graphocephala</taxon>
    </lineage>
</organism>
<dbReference type="PANTHER" id="PTHR11219:SF72">
    <property type="entry name" value="TENEURIN-M"/>
    <property type="match status" value="1"/>
</dbReference>
<feature type="disulfide bond" evidence="15">
    <location>
        <begin position="1287"/>
        <end position="1297"/>
    </location>
</feature>
<keyword evidence="9" id="KW-0770">Synapse</keyword>
<dbReference type="InterPro" id="IPR056820">
    <property type="entry name" value="TEN_TTR-like"/>
</dbReference>
<feature type="region of interest" description="Disordered" evidence="16">
    <location>
        <begin position="14"/>
        <end position="35"/>
    </location>
</feature>
<dbReference type="SMART" id="SM00181">
    <property type="entry name" value="EGF"/>
    <property type="match status" value="7"/>
</dbReference>
<evidence type="ECO:0000256" key="8">
    <source>
        <dbReference type="ARBA" id="ARBA00022989"/>
    </source>
</evidence>
<feature type="disulfide bond" evidence="15">
    <location>
        <begin position="1309"/>
        <end position="1318"/>
    </location>
</feature>
<feature type="region of interest" description="Disordered" evidence="16">
    <location>
        <begin position="350"/>
        <end position="376"/>
    </location>
</feature>
<evidence type="ECO:0000256" key="13">
    <source>
        <dbReference type="ARBA" id="ARBA00023257"/>
    </source>
</evidence>
<dbReference type="InterPro" id="IPR051216">
    <property type="entry name" value="Teneurin"/>
</dbReference>
<keyword evidence="8 17" id="KW-1133">Transmembrane helix</keyword>
<name>A0A1B6LTB2_9HEMI</name>
<dbReference type="Gene3D" id="2.120.10.30">
    <property type="entry name" value="TolB, C-terminal domain"/>
    <property type="match status" value="1"/>
</dbReference>
<dbReference type="Pfam" id="PF23093">
    <property type="entry name" value="GBD_Tenm3"/>
    <property type="match status" value="1"/>
</dbReference>
<evidence type="ECO:0000256" key="17">
    <source>
        <dbReference type="SAM" id="Phobius"/>
    </source>
</evidence>
<feature type="domain" description="EGF-like" evidence="18">
    <location>
        <begin position="1283"/>
        <end position="1319"/>
    </location>
</feature>
<evidence type="ECO:0000256" key="10">
    <source>
        <dbReference type="ARBA" id="ARBA00023136"/>
    </source>
</evidence>
<feature type="non-terminal residue" evidence="19">
    <location>
        <position position="1857"/>
    </location>
</feature>
<protein>
    <recommendedName>
        <fullName evidence="18">EGF-like domain-containing protein</fullName>
    </recommendedName>
</protein>
<dbReference type="InterPro" id="IPR057627">
    <property type="entry name" value="FN-plug_TEN1-4"/>
</dbReference>
<feature type="domain" description="EGF-like" evidence="18">
    <location>
        <begin position="1119"/>
        <end position="1151"/>
    </location>
</feature>
<feature type="domain" description="EGF-like" evidence="18">
    <location>
        <begin position="1081"/>
        <end position="1117"/>
    </location>
</feature>
<gene>
    <name evidence="19" type="ORF">g.37409</name>
</gene>
<sequence length="1857" mass="203965">MLSLDYASYGKGGRLYPTYPVSGSDGEDSSPRLSRRTPLYQQPAGLSDTPTSDNASDATLTDSELALARDSTLLVHNGCLVDSLPPDVPPRNPTMSRLNGRVSGHPHDRDRDPDFEPSCVVRTPSGNVYIPADAPKGTLDYKSNSSCSSPSKVDIQKNSERCSLGFGPPVPVLPVRNNLRRPNSSHHFGSPPRFQFQKSFASRCSWKCTAIVFIILSLVLTAAVTYMSMANLLHWSYHGGTPCSVLVGEETSESAAKASVSDVGNRNYSSGRQRPSQPSQNTGGIYVLAPSHSRKRRSLEAQHDPLPSVVNVEMHDSTVEILSEHKSTDYDISSASVLFSQVTNTAYPVSQESTTPQVSNSQEATNTAASSPDNVFYHSSDDFSTTAEMTETSTEKFTTHAPNRDVFKSLDSSLTKGPNHNYYRQNIIRRMRNMIMAGHMSEAVEYSNLNDNLKTYDSKFSSSLDGPPSHRTIPSLPDLDKHETNKTILSEVKFENNTYDIQSDSPVPPYIFGRNPVQQLRKIETVLHPLIAKQIKKHNEEISQSHLVGSLVRAGNSPQAKIIQVDTDSGFKYGEGEEDDVEIFKLESFEKEIEEATDDDEMEENLDSKSKSFFPSADISNENKTSAEKNIISKNTIPPSAGTEENESSTFQPPNALNPNVISLTLPSDNLHGSGNRLFVNVTIATSDTSNKAPSSSALNPIYILSLSLPTGTNTGDINIHPVVPHLEHRASNFEADNLETTTLIPGFINRGGECQCSCPCLSNPNTEEKLSAIESHLDMFSGNSSEFDELLTITQEYNSDNESALEFSTETTEEQIELNSTEFTDVYGTESSTRLELDTTTPDEATVSSYNYDISSEEPITEIISTKHPDVIITTPGDVVLKPDTEDMIEENTEEPEEFSSTIIPLECPKVTPQPPTVLILEGGKIPARSFPPDGTTFSQITLGQKLNNEIAPYGYWNMQFYQSESAYIKFDYSIPRGASIAVYIRRNALPTHTQYNILEVLSGFKARQARASHSLVKKEVTHFLEPGHWFLSLYNDDGDAQEVAFQAAISEDMTQNCPGGCSGKGECLMGHCQCNAGFGGEDCSESVCPVLCSQRGEYINGECQCNPGWKGKECSLRHDECEVPDCNGHGHCSNGKCACARGFKGKFCEEVDCPHPTCSGHGFCADGTCLCKKGWKGADCSETDNEALQCLPDCSGHGAFDLETQTCQCEPMWSGDDCSRELCDLDCGLHGHCVGDSCMCNPGWSGEYCNLKQCDQRCNDHGQCKNGTCLCVTGWNGKHCTQEGCPNSCSGHGQCRVNQDSQWECRCSEGWDGADCNVLLEQSCNDGRDNDKDGLADCEDPECCSHHLCRSSQLCVSAPKPIDILLRKQPPAITASFFERMKFLIEDGSLQNYARPETFNESRSAVVRGRVVTAMGMGLMGVRVSTSTPMEGFTLTREDGWFDLLVNGGGAVTLQFGRSPFRPQSYIVNVPWNEVVIIDTVVMWTGEDKTVSMGPHACRAHDYDLMKPVVLATWKHGFQGACPDKSSILAESQVVQESYQVPGTGLNLVYHSSRAAGYLSTIQLQLTPETIPSSLTLIHLRITIEGILFEKTFEADPGIKFTYAWNRLNVYRQRVYGVTTALVKVGYQYTDCKDVLWDVQTTKLSGHDMSISEVGGWNLDIHHRYNFHEGILQKGDGSNMYLKHKPRIIRTTLGDGHQRPLDCADCDGAATPKQRLLAPVALAAAPDGSIYVGDFNLVRRVMVDGTVRTVVRLNVTRVAYRYHIALSPLDGTLYISDPESHQVLRVRNPDDFSDPDHNWEAAVGSGERCLPGDEAHCGDGALARDAKLAYPKGVAVSADNVLYFADGTNIRMMDR</sequence>
<dbReference type="FunFam" id="2.10.25.10:FF:000013">
    <property type="entry name" value="Teneurin transmembrane protein 4"/>
    <property type="match status" value="1"/>
</dbReference>
<evidence type="ECO:0000256" key="5">
    <source>
        <dbReference type="ARBA" id="ARBA00022692"/>
    </source>
</evidence>
<dbReference type="GO" id="GO:0007155">
    <property type="term" value="P:cell adhesion"/>
    <property type="evidence" value="ECO:0007669"/>
    <property type="project" value="UniProtKB-KW"/>
</dbReference>
<dbReference type="GO" id="GO:0045211">
    <property type="term" value="C:postsynaptic membrane"/>
    <property type="evidence" value="ECO:0007669"/>
    <property type="project" value="UniProtKB-SubCell"/>
</dbReference>
<feature type="region of interest" description="Disordered" evidence="16">
    <location>
        <begin position="460"/>
        <end position="479"/>
    </location>
</feature>
<dbReference type="EMBL" id="GEBQ01013064">
    <property type="protein sequence ID" value="JAT26913.1"/>
    <property type="molecule type" value="Transcribed_RNA"/>
</dbReference>
<dbReference type="GO" id="GO:0008045">
    <property type="term" value="P:motor neuron axon guidance"/>
    <property type="evidence" value="ECO:0007669"/>
    <property type="project" value="TreeGrafter"/>
</dbReference>
<evidence type="ECO:0000256" key="9">
    <source>
        <dbReference type="ARBA" id="ARBA00023018"/>
    </source>
</evidence>
<proteinExistence type="inferred from homology"/>
<feature type="region of interest" description="Disordered" evidence="16">
    <location>
        <begin position="256"/>
        <end position="286"/>
    </location>
</feature>
<dbReference type="PROSITE" id="PS01186">
    <property type="entry name" value="EGF_2"/>
    <property type="match status" value="3"/>
</dbReference>
<feature type="transmembrane region" description="Helical" evidence="17">
    <location>
        <begin position="208"/>
        <end position="229"/>
    </location>
</feature>
<keyword evidence="7" id="KW-0130">Cell adhesion</keyword>
<dbReference type="Gene3D" id="2.10.25.10">
    <property type="entry name" value="Laminin"/>
    <property type="match status" value="6"/>
</dbReference>
<feature type="compositionally biased region" description="Low complexity" evidence="16">
    <location>
        <begin position="269"/>
        <end position="280"/>
    </location>
</feature>
<reference evidence="19" key="1">
    <citation type="submission" date="2015-11" db="EMBL/GenBank/DDBJ databases">
        <title>De novo transcriptome assembly of four potential Pierce s Disease insect vectors from Arizona vineyards.</title>
        <authorList>
            <person name="Tassone E.E."/>
        </authorList>
    </citation>
    <scope>NUCLEOTIDE SEQUENCE</scope>
</reference>
<dbReference type="SUPFAM" id="SSF49464">
    <property type="entry name" value="Carboxypeptidase regulatory domain-like"/>
    <property type="match status" value="1"/>
</dbReference>
<dbReference type="Gene3D" id="2.60.120.260">
    <property type="entry name" value="Galactose-binding domain-like"/>
    <property type="match status" value="1"/>
</dbReference>
<comment type="similarity">
    <text evidence="2">Belongs to the tenascin family. Teneurin subfamily.</text>
</comment>
<keyword evidence="5 17" id="KW-0812">Transmembrane</keyword>
<dbReference type="Pfam" id="PF25024">
    <property type="entry name" value="EGF_TEN"/>
    <property type="match status" value="1"/>
</dbReference>
<evidence type="ECO:0000256" key="1">
    <source>
        <dbReference type="ARBA" id="ARBA00004167"/>
    </source>
</evidence>
<keyword evidence="4 15" id="KW-0245">EGF-like domain</keyword>
<feature type="disulfide bond" evidence="15">
    <location>
        <begin position="1141"/>
        <end position="1150"/>
    </location>
</feature>
<dbReference type="InterPro" id="IPR056822">
    <property type="entry name" value="TEN_NHL"/>
</dbReference>
<keyword evidence="12" id="KW-0325">Glycoprotein</keyword>
<dbReference type="Pfam" id="PF25020">
    <property type="entry name" value="TTR_TEN1-4"/>
    <property type="match status" value="1"/>
</dbReference>
<comment type="subcellular location">
    <subcellularLocation>
        <location evidence="1">Membrane</location>
        <topology evidence="1">Single-pass membrane protein</topology>
    </subcellularLocation>
    <subcellularLocation>
        <location evidence="14">Postsynaptic cell membrane</location>
    </subcellularLocation>
</comment>
<evidence type="ECO:0000256" key="6">
    <source>
        <dbReference type="ARBA" id="ARBA00022737"/>
    </source>
</evidence>
<keyword evidence="13" id="KW-0628">Postsynaptic cell membrane</keyword>
<evidence type="ECO:0000256" key="2">
    <source>
        <dbReference type="ARBA" id="ARBA00009385"/>
    </source>
</evidence>
<dbReference type="FunFam" id="2.60.120.260:FF:000189">
    <property type="entry name" value="Teneurin-m-like Protein"/>
    <property type="match status" value="1"/>
</dbReference>
<dbReference type="InterPro" id="IPR000742">
    <property type="entry name" value="EGF"/>
</dbReference>
<dbReference type="FunFam" id="2.10.25.10:FF:000021">
    <property type="entry name" value="Teneurin transmembrane protein 2"/>
    <property type="match status" value="1"/>
</dbReference>
<evidence type="ECO:0000259" key="18">
    <source>
        <dbReference type="PROSITE" id="PS50026"/>
    </source>
</evidence>
<feature type="region of interest" description="Disordered" evidence="16">
    <location>
        <begin position="594"/>
        <end position="656"/>
    </location>
</feature>
<accession>A0A1B6LTB2</accession>
<feature type="disulfide bond" evidence="15">
    <location>
        <begin position="1107"/>
        <end position="1116"/>
    </location>
</feature>
<evidence type="ECO:0000256" key="14">
    <source>
        <dbReference type="ARBA" id="ARBA00034100"/>
    </source>
</evidence>
<dbReference type="FunFam" id="2.10.25.10:FF:000474">
    <property type="entry name" value="Teneurin transmembrane protein 2"/>
    <property type="match status" value="1"/>
</dbReference>
<keyword evidence="6" id="KW-0677">Repeat</keyword>
<evidence type="ECO:0000256" key="12">
    <source>
        <dbReference type="ARBA" id="ARBA00023180"/>
    </source>
</evidence>